<dbReference type="PROSITE" id="PS50280">
    <property type="entry name" value="SET"/>
    <property type="match status" value="1"/>
</dbReference>
<dbReference type="AlphaFoldDB" id="A0A2A9NUZ5"/>
<dbReference type="STRING" id="703135.A0A2A9NUZ5"/>
<accession>A0A2A9NUZ5</accession>
<dbReference type="Pfam" id="PF00383">
    <property type="entry name" value="dCMP_cyt_deam_1"/>
    <property type="match status" value="1"/>
</dbReference>
<dbReference type="PANTHER" id="PTHR11079:SF156">
    <property type="entry name" value="INACTIVE TRNA-SPECIFIC ADENOSINE DEAMINASE-LIKE PROTEIN 3-RELATED"/>
    <property type="match status" value="1"/>
</dbReference>
<sequence>MQPTPLHLNCTGCKIGPSPQSGRGVYAARFIPKHSLVEVSPVLFFTKEEYEIHGKYTVLDHYTFKWTDGRMALAFGLGSLFNHSDTPNTSYTLDTTTDSIRYTAIRDIEPEEELCIYYGHRLWFNSNVSHPVSNAAPSSENTNIWEELSAMGSIVDDDSPYLNGDASEAISDDDLPFTRYKLSADEEDPDSVQTVHAWVVDIEDPRQIAMMLKWIKQNNLDSPEMGHLKRIRKQANTTTLLLTTSPTAPSLPENIASKPYLLPVPSSSALTIPSLSLKSALWPTVYTPRRKGEQEAWSRGKARWAWEAMRMAVDAAVRAKTDEEVPIGACVPTPYKPVDETVVPITFTAHDTRNSAKHPLRHAVANILRQIADYRSLQSTQAKIPSEDGFQNGSNYLLTSLTVFITHEPCVMCSMALLHSRVKDVVFLFPMSETGGCGGLTCLPSLKGVNHRFGICTWKAPDSIPHACNIRINTTIDV</sequence>
<dbReference type="InterPro" id="IPR001214">
    <property type="entry name" value="SET_dom"/>
</dbReference>
<feature type="domain" description="CMP/dCMP-type deaminase" evidence="4">
    <location>
        <begin position="303"/>
        <end position="440"/>
    </location>
</feature>
<evidence type="ECO:0000256" key="2">
    <source>
        <dbReference type="ARBA" id="ARBA00038160"/>
    </source>
</evidence>
<dbReference type="CDD" id="cd10540">
    <property type="entry name" value="SET_SpSet7-like"/>
    <property type="match status" value="1"/>
</dbReference>
<dbReference type="GO" id="GO:0008033">
    <property type="term" value="P:tRNA processing"/>
    <property type="evidence" value="ECO:0007669"/>
    <property type="project" value="UniProtKB-KW"/>
</dbReference>
<reference evidence="5 6" key="1">
    <citation type="submission" date="2014-02" db="EMBL/GenBank/DDBJ databases">
        <title>Transposable element dynamics among asymbiotic and ectomycorrhizal Amanita fungi.</title>
        <authorList>
            <consortium name="DOE Joint Genome Institute"/>
            <person name="Hess J."/>
            <person name="Skrede I."/>
            <person name="Wolfe B."/>
            <person name="LaButti K."/>
            <person name="Ohm R.A."/>
            <person name="Grigoriev I.V."/>
            <person name="Pringle A."/>
        </authorList>
    </citation>
    <scope>NUCLEOTIDE SEQUENCE [LARGE SCALE GENOMIC DNA]</scope>
    <source>
        <strain evidence="5 6">SKay4041</strain>
    </source>
</reference>
<protein>
    <recommendedName>
        <fullName evidence="7">SET domain-containing protein</fullName>
    </recommendedName>
</protein>
<dbReference type="InterPro" id="IPR016193">
    <property type="entry name" value="Cytidine_deaminase-like"/>
</dbReference>
<dbReference type="GO" id="GO:0052717">
    <property type="term" value="F:tRNA-specific adenosine-34 deaminase activity"/>
    <property type="evidence" value="ECO:0007669"/>
    <property type="project" value="TreeGrafter"/>
</dbReference>
<evidence type="ECO:0000259" key="4">
    <source>
        <dbReference type="PROSITE" id="PS51747"/>
    </source>
</evidence>
<dbReference type="GO" id="GO:0005737">
    <property type="term" value="C:cytoplasm"/>
    <property type="evidence" value="ECO:0007669"/>
    <property type="project" value="TreeGrafter"/>
</dbReference>
<dbReference type="InterPro" id="IPR002125">
    <property type="entry name" value="CMP_dCMP_dom"/>
</dbReference>
<dbReference type="Gene3D" id="2.170.270.10">
    <property type="entry name" value="SET domain"/>
    <property type="match status" value="1"/>
</dbReference>
<proteinExistence type="inferred from homology"/>
<dbReference type="Gene3D" id="3.40.140.10">
    <property type="entry name" value="Cytidine Deaminase, domain 2"/>
    <property type="match status" value="1"/>
</dbReference>
<evidence type="ECO:0008006" key="7">
    <source>
        <dbReference type="Google" id="ProtNLM"/>
    </source>
</evidence>
<organism evidence="5 6">
    <name type="scientific">Amanita thiersii Skay4041</name>
    <dbReference type="NCBI Taxonomy" id="703135"/>
    <lineage>
        <taxon>Eukaryota</taxon>
        <taxon>Fungi</taxon>
        <taxon>Dikarya</taxon>
        <taxon>Basidiomycota</taxon>
        <taxon>Agaricomycotina</taxon>
        <taxon>Agaricomycetes</taxon>
        <taxon>Agaricomycetidae</taxon>
        <taxon>Agaricales</taxon>
        <taxon>Pluteineae</taxon>
        <taxon>Amanitaceae</taxon>
        <taxon>Amanita</taxon>
    </lineage>
</organism>
<evidence type="ECO:0000313" key="6">
    <source>
        <dbReference type="Proteomes" id="UP000242287"/>
    </source>
</evidence>
<dbReference type="PANTHER" id="PTHR11079">
    <property type="entry name" value="CYTOSINE DEAMINASE FAMILY MEMBER"/>
    <property type="match status" value="1"/>
</dbReference>
<keyword evidence="6" id="KW-1185">Reference proteome</keyword>
<keyword evidence="1" id="KW-0819">tRNA processing</keyword>
<dbReference type="EMBL" id="KZ301971">
    <property type="protein sequence ID" value="PFH53928.1"/>
    <property type="molecule type" value="Genomic_DNA"/>
</dbReference>
<feature type="domain" description="SET" evidence="3">
    <location>
        <begin position="11"/>
        <end position="119"/>
    </location>
</feature>
<dbReference type="SUPFAM" id="SSF53927">
    <property type="entry name" value="Cytidine deaminase-like"/>
    <property type="match status" value="1"/>
</dbReference>
<dbReference type="SMART" id="SM00317">
    <property type="entry name" value="SET"/>
    <property type="match status" value="1"/>
</dbReference>
<dbReference type="GO" id="GO:0005634">
    <property type="term" value="C:nucleus"/>
    <property type="evidence" value="ECO:0007669"/>
    <property type="project" value="TreeGrafter"/>
</dbReference>
<dbReference type="SUPFAM" id="SSF82199">
    <property type="entry name" value="SET domain"/>
    <property type="match status" value="1"/>
</dbReference>
<dbReference type="InterPro" id="IPR046341">
    <property type="entry name" value="SET_dom_sf"/>
</dbReference>
<dbReference type="PROSITE" id="PS51747">
    <property type="entry name" value="CYT_DCMP_DEAMINASES_2"/>
    <property type="match status" value="1"/>
</dbReference>
<evidence type="ECO:0000256" key="1">
    <source>
        <dbReference type="ARBA" id="ARBA00022694"/>
    </source>
</evidence>
<name>A0A2A9NUZ5_9AGAR</name>
<gene>
    <name evidence="5" type="ORF">AMATHDRAFT_72953</name>
</gene>
<dbReference type="CDD" id="cd01285">
    <property type="entry name" value="nucleoside_deaminase"/>
    <property type="match status" value="1"/>
</dbReference>
<evidence type="ECO:0000259" key="3">
    <source>
        <dbReference type="PROSITE" id="PS50280"/>
    </source>
</evidence>
<evidence type="ECO:0000313" key="5">
    <source>
        <dbReference type="EMBL" id="PFH53928.1"/>
    </source>
</evidence>
<comment type="similarity">
    <text evidence="2">Belongs to the cytidine and deoxycytidylate deaminase family. ADAT3 subfamily.</text>
</comment>
<dbReference type="OrthoDB" id="3180714at2759"/>
<dbReference type="Pfam" id="PF00856">
    <property type="entry name" value="SET"/>
    <property type="match status" value="1"/>
</dbReference>
<dbReference type="Proteomes" id="UP000242287">
    <property type="component" value="Unassembled WGS sequence"/>
</dbReference>